<name>A0A4T0X2G3_9ASCO</name>
<dbReference type="Pfam" id="PF00076">
    <property type="entry name" value="RRM_1"/>
    <property type="match status" value="1"/>
</dbReference>
<dbReference type="AlphaFoldDB" id="A0A4T0X2G3"/>
<sequence>MDVGVESTEMDTKNLYAQTRNASHETNEFIWGHDLGRSRSRSRSKSRSRSASPNYRRNSVDRYEDRVDLNKRRRVSNCLRGSGKGDEFEHNDIRNSRSVLRDNVPKATLYVTGFVKGTTARRLAEVFEQFGPLAQVSVLPPRRHDGEQYAFVAFRRIADMEKVLDNVNQGNILDDGLAIDAIKGIDCQRAKRLPVSKRPQVSQLPSRDSRPRNRSRQDRGLRRTRDYRDRDPRDNRTEQNYSREYYHSNDVDTPSTLSPPLPPPQ</sequence>
<dbReference type="PANTHER" id="PTHR23140:SF4">
    <property type="entry name" value="PROTEIN CBR-NRD-1"/>
    <property type="match status" value="1"/>
</dbReference>
<dbReference type="GO" id="GO:0003723">
    <property type="term" value="F:RNA binding"/>
    <property type="evidence" value="ECO:0007669"/>
    <property type="project" value="UniProtKB-UniRule"/>
</dbReference>
<evidence type="ECO:0000259" key="3">
    <source>
        <dbReference type="PROSITE" id="PS50102"/>
    </source>
</evidence>
<dbReference type="InterPro" id="IPR035979">
    <property type="entry name" value="RBD_domain_sf"/>
</dbReference>
<reference evidence="4 5" key="1">
    <citation type="journal article" date="2019" name="Front. Genet.">
        <title>Whole-Genome Sequencing of the Opportunistic Yeast Pathogen Candida inconspicua Uncovers Its Hybrid Origin.</title>
        <authorList>
            <person name="Mixao V."/>
            <person name="Hansen A.P."/>
            <person name="Saus E."/>
            <person name="Boekhout T."/>
            <person name="Lass-Florl C."/>
            <person name="Gabaldon T."/>
        </authorList>
    </citation>
    <scope>NUCLEOTIDE SEQUENCE [LARGE SCALE GENOMIC DNA]</scope>
    <source>
        <strain evidence="4 5">CBS 180</strain>
    </source>
</reference>
<feature type="compositionally biased region" description="Basic residues" evidence="2">
    <location>
        <begin position="38"/>
        <end position="48"/>
    </location>
</feature>
<dbReference type="PANTHER" id="PTHR23140">
    <property type="entry name" value="RNA PROCESSING PROTEIN LD23810P"/>
    <property type="match status" value="1"/>
</dbReference>
<feature type="region of interest" description="Disordered" evidence="2">
    <location>
        <begin position="193"/>
        <end position="265"/>
    </location>
</feature>
<dbReference type="SUPFAM" id="SSF54928">
    <property type="entry name" value="RNA-binding domain, RBD"/>
    <property type="match status" value="1"/>
</dbReference>
<feature type="domain" description="RRM" evidence="3">
    <location>
        <begin position="107"/>
        <end position="184"/>
    </location>
</feature>
<protein>
    <recommendedName>
        <fullName evidence="3">RRM domain-containing protein</fullName>
    </recommendedName>
</protein>
<feature type="region of interest" description="Disordered" evidence="2">
    <location>
        <begin position="37"/>
        <end position="63"/>
    </location>
</feature>
<gene>
    <name evidence="4" type="ORF">CANINC_001967</name>
</gene>
<dbReference type="InterPro" id="IPR000504">
    <property type="entry name" value="RRM_dom"/>
</dbReference>
<dbReference type="PROSITE" id="PS50102">
    <property type="entry name" value="RRM"/>
    <property type="match status" value="1"/>
</dbReference>
<dbReference type="InterPro" id="IPR012677">
    <property type="entry name" value="Nucleotide-bd_a/b_plait_sf"/>
</dbReference>
<evidence type="ECO:0000256" key="2">
    <source>
        <dbReference type="SAM" id="MobiDB-lite"/>
    </source>
</evidence>
<accession>A0A4T0X2G3</accession>
<dbReference type="InterPro" id="IPR051485">
    <property type="entry name" value="SR-CTD_assoc_factor"/>
</dbReference>
<dbReference type="STRING" id="52247.A0A4T0X2G3"/>
<proteinExistence type="predicted"/>
<dbReference type="OrthoDB" id="3997644at2759"/>
<keyword evidence="1" id="KW-0694">RNA-binding</keyword>
<feature type="compositionally biased region" description="Basic and acidic residues" evidence="2">
    <location>
        <begin position="207"/>
        <end position="237"/>
    </location>
</feature>
<evidence type="ECO:0000313" key="5">
    <source>
        <dbReference type="Proteomes" id="UP000307173"/>
    </source>
</evidence>
<dbReference type="EMBL" id="SELW01000314">
    <property type="protein sequence ID" value="TID29444.1"/>
    <property type="molecule type" value="Genomic_DNA"/>
</dbReference>
<evidence type="ECO:0000313" key="4">
    <source>
        <dbReference type="EMBL" id="TID29444.1"/>
    </source>
</evidence>
<keyword evidence="5" id="KW-1185">Reference proteome</keyword>
<dbReference type="SMART" id="SM00360">
    <property type="entry name" value="RRM"/>
    <property type="match status" value="1"/>
</dbReference>
<dbReference type="Gene3D" id="3.30.70.330">
    <property type="match status" value="1"/>
</dbReference>
<dbReference type="Proteomes" id="UP000307173">
    <property type="component" value="Unassembled WGS sequence"/>
</dbReference>
<evidence type="ECO:0000256" key="1">
    <source>
        <dbReference type="PROSITE-ProRule" id="PRU00176"/>
    </source>
</evidence>
<dbReference type="GO" id="GO:0005634">
    <property type="term" value="C:nucleus"/>
    <property type="evidence" value="ECO:0007669"/>
    <property type="project" value="TreeGrafter"/>
</dbReference>
<organism evidence="4 5">
    <name type="scientific">Pichia inconspicua</name>
    <dbReference type="NCBI Taxonomy" id="52247"/>
    <lineage>
        <taxon>Eukaryota</taxon>
        <taxon>Fungi</taxon>
        <taxon>Dikarya</taxon>
        <taxon>Ascomycota</taxon>
        <taxon>Saccharomycotina</taxon>
        <taxon>Pichiomycetes</taxon>
        <taxon>Pichiales</taxon>
        <taxon>Pichiaceae</taxon>
        <taxon>Pichia</taxon>
    </lineage>
</organism>
<comment type="caution">
    <text evidence="4">The sequence shown here is derived from an EMBL/GenBank/DDBJ whole genome shotgun (WGS) entry which is preliminary data.</text>
</comment>